<dbReference type="InterPro" id="IPR002104">
    <property type="entry name" value="Integrase_catalytic"/>
</dbReference>
<sequence length="355" mass="40126">MPLEPYQRGKTWWVRGRIEYDGQPVTDYFRSSTGASSEAGARAWISEETERQVRRYLLGDEASLTFADAVLLYPAKPAEAKFLLKVLPELGHLPVKKITPQQVRDLGSKLYPSAATDTWKRQVITPVSAVINHAHDLGKCPPIRIRGYSSQQRIDQDKLRGKQSRLPKNAGSWPWIRSVQAHSNVYVSAGLEFMFETGCRIGQLVEIRPKDLDLMKRRVWLQAQKGHDAQWVAISTEMVVTLANLKPRRPHNRRDGYRLDARVFGYSNRSGFTSALKTACKAAKVEYLSPHQAGRHGFYTELRVRQGVDSLSAARAGRWSNAALPDRVYARVEMSDSEAREHIRSTGSVARSRTQ</sequence>
<evidence type="ECO:0000256" key="1">
    <source>
        <dbReference type="ARBA" id="ARBA00023172"/>
    </source>
</evidence>
<dbReference type="RefSeq" id="WP_140193628.1">
    <property type="nucleotide sequence ID" value="NZ_CP065915.1"/>
</dbReference>
<protein>
    <submittedName>
        <fullName evidence="4">Site-specific integrase</fullName>
    </submittedName>
</protein>
<dbReference type="GO" id="GO:0006310">
    <property type="term" value="P:DNA recombination"/>
    <property type="evidence" value="ECO:0007669"/>
    <property type="project" value="UniProtKB-KW"/>
</dbReference>
<evidence type="ECO:0000313" key="4">
    <source>
        <dbReference type="EMBL" id="TNY32944.1"/>
    </source>
</evidence>
<proteinExistence type="predicted"/>
<feature type="compositionally biased region" description="Basic and acidic residues" evidence="2">
    <location>
        <begin position="335"/>
        <end position="344"/>
    </location>
</feature>
<accession>A0A5C5GFH9</accession>
<dbReference type="EMBL" id="VFFF01000001">
    <property type="protein sequence ID" value="TNY32944.1"/>
    <property type="molecule type" value="Genomic_DNA"/>
</dbReference>
<name>A0A5C5GFH9_9RHOB</name>
<feature type="compositionally biased region" description="Polar residues" evidence="2">
    <location>
        <begin position="345"/>
        <end position="355"/>
    </location>
</feature>
<dbReference type="CDD" id="cd00397">
    <property type="entry name" value="DNA_BRE_C"/>
    <property type="match status" value="1"/>
</dbReference>
<feature type="region of interest" description="Disordered" evidence="2">
    <location>
        <begin position="335"/>
        <end position="355"/>
    </location>
</feature>
<gene>
    <name evidence="4" type="ORF">FHY64_06610</name>
</gene>
<dbReference type="SUPFAM" id="SSF56349">
    <property type="entry name" value="DNA breaking-rejoining enzymes"/>
    <property type="match status" value="1"/>
</dbReference>
<comment type="caution">
    <text evidence="4">The sequence shown here is derived from an EMBL/GenBank/DDBJ whole genome shotgun (WGS) entry which is preliminary data.</text>
</comment>
<dbReference type="Gene3D" id="1.10.443.10">
    <property type="entry name" value="Intergrase catalytic core"/>
    <property type="match status" value="1"/>
</dbReference>
<feature type="domain" description="Tyr recombinase" evidence="3">
    <location>
        <begin position="165"/>
        <end position="344"/>
    </location>
</feature>
<dbReference type="InterPro" id="IPR013762">
    <property type="entry name" value="Integrase-like_cat_sf"/>
</dbReference>
<dbReference type="OrthoDB" id="7216962at2"/>
<evidence type="ECO:0000259" key="3">
    <source>
        <dbReference type="PROSITE" id="PS51898"/>
    </source>
</evidence>
<dbReference type="GO" id="GO:0015074">
    <property type="term" value="P:DNA integration"/>
    <property type="evidence" value="ECO:0007669"/>
    <property type="project" value="InterPro"/>
</dbReference>
<dbReference type="Proteomes" id="UP000314011">
    <property type="component" value="Unassembled WGS sequence"/>
</dbReference>
<dbReference type="Pfam" id="PF00589">
    <property type="entry name" value="Phage_integrase"/>
    <property type="match status" value="1"/>
</dbReference>
<reference evidence="4 5" key="1">
    <citation type="submission" date="2019-06" db="EMBL/GenBank/DDBJ databases">
        <title>Genome of new Rhodobacteraceae sp. SM1903.</title>
        <authorList>
            <person name="Ren X."/>
        </authorList>
    </citation>
    <scope>NUCLEOTIDE SEQUENCE [LARGE SCALE GENOMIC DNA]</scope>
    <source>
        <strain evidence="4 5">SM1903</strain>
    </source>
</reference>
<keyword evidence="5" id="KW-1185">Reference proteome</keyword>
<evidence type="ECO:0000313" key="5">
    <source>
        <dbReference type="Proteomes" id="UP000314011"/>
    </source>
</evidence>
<organism evidence="4 5">
    <name type="scientific">Pelagovum pacificum</name>
    <dbReference type="NCBI Taxonomy" id="2588711"/>
    <lineage>
        <taxon>Bacteria</taxon>
        <taxon>Pseudomonadati</taxon>
        <taxon>Pseudomonadota</taxon>
        <taxon>Alphaproteobacteria</taxon>
        <taxon>Rhodobacterales</taxon>
        <taxon>Paracoccaceae</taxon>
        <taxon>Pelagovum</taxon>
    </lineage>
</organism>
<dbReference type="InterPro" id="IPR011010">
    <property type="entry name" value="DNA_brk_join_enz"/>
</dbReference>
<keyword evidence="1" id="KW-0233">DNA recombination</keyword>
<evidence type="ECO:0000256" key="2">
    <source>
        <dbReference type="SAM" id="MobiDB-lite"/>
    </source>
</evidence>
<dbReference type="GO" id="GO:0003677">
    <property type="term" value="F:DNA binding"/>
    <property type="evidence" value="ECO:0007669"/>
    <property type="project" value="InterPro"/>
</dbReference>
<dbReference type="AlphaFoldDB" id="A0A5C5GFH9"/>
<dbReference type="PROSITE" id="PS51898">
    <property type="entry name" value="TYR_RECOMBINASE"/>
    <property type="match status" value="1"/>
</dbReference>